<dbReference type="InterPro" id="IPR011545">
    <property type="entry name" value="DEAD/DEAH_box_helicase_dom"/>
</dbReference>
<dbReference type="InterPro" id="IPR001650">
    <property type="entry name" value="Helicase_C-like"/>
</dbReference>
<dbReference type="CDD" id="cd17930">
    <property type="entry name" value="DEXHc_cas3"/>
    <property type="match status" value="1"/>
</dbReference>
<dbReference type="NCBIfam" id="TIGR01587">
    <property type="entry name" value="cas3_core"/>
    <property type="match status" value="1"/>
</dbReference>
<comment type="similarity">
    <text evidence="2">In the central section; belongs to the CRISPR-associated helicase Cas3 family.</text>
</comment>
<evidence type="ECO:0000256" key="1">
    <source>
        <dbReference type="ARBA" id="ARBA00006847"/>
    </source>
</evidence>
<keyword evidence="4" id="KW-0479">Metal-binding</keyword>
<dbReference type="Proteomes" id="UP000057609">
    <property type="component" value="Chromosome"/>
</dbReference>
<dbReference type="Gene3D" id="3.40.50.300">
    <property type="entry name" value="P-loop containing nucleotide triphosphate hydrolases"/>
    <property type="match status" value="2"/>
</dbReference>
<evidence type="ECO:0000256" key="5">
    <source>
        <dbReference type="ARBA" id="ARBA00022741"/>
    </source>
</evidence>
<gene>
    <name evidence="11" type="ORF">GPICK_10905</name>
</gene>
<evidence type="ECO:0000256" key="6">
    <source>
        <dbReference type="ARBA" id="ARBA00022801"/>
    </source>
</evidence>
<comment type="similarity">
    <text evidence="1">In the N-terminal section; belongs to the CRISPR-associated nuclease Cas3-HD family.</text>
</comment>
<dbReference type="InterPro" id="IPR038257">
    <property type="entry name" value="CRISPR-assoc_Cas3_HD_sf"/>
</dbReference>
<evidence type="ECO:0000259" key="10">
    <source>
        <dbReference type="PROSITE" id="PS51643"/>
    </source>
</evidence>
<dbReference type="KEGG" id="gpi:GPICK_10905"/>
<dbReference type="GO" id="GO:0016787">
    <property type="term" value="F:hydrolase activity"/>
    <property type="evidence" value="ECO:0007669"/>
    <property type="project" value="UniProtKB-KW"/>
</dbReference>
<reference evidence="11 12" key="1">
    <citation type="journal article" date="2015" name="Genome Announc.">
        <title>Complete Genome of Geobacter pickeringii G13T, a Metal-Reducing Isolate from Sedimentary Kaolin Deposits.</title>
        <authorList>
            <person name="Badalamenti J.P."/>
            <person name="Bond D.R."/>
        </authorList>
    </citation>
    <scope>NUCLEOTIDE SEQUENCE [LARGE SCALE GENOMIC DNA]</scope>
    <source>
        <strain evidence="11 12">G13</strain>
    </source>
</reference>
<sequence>MQRRRCSVEGNHGSVFVARYRRQDGTPQTLLEHLEGTSVLASLFAGKIGLPALGALMGLLHDFGKYSKDFQTYIKSSAGKIEPDDDDYVDSQDKKGKIDHSSAGAQYLRKHGRNTQFWQIAADMMSLCIVSHHSGLIDCLAPDGTDVFNKRMQKPDEKTHYGCVAKNLEENVWSSVQKLLTSPQIEEELRCRLELLRHGVPSPEVGQFMLGFLVRFLFSTLIDADRLNSAERKPPTKQPWQPLIDLLETHLSGFTAKNRIDEVRADISRSCLKFAAREKGLFQLTVPTGGGKTLASLRFGLHHAAKHQMDRIIYVVPYTSIIDQNARVARSVFAPLEEGCKQVVLEHHSNLTPEQDTDESKLLAENWDAPIIYTTAVQFLETLFAAGTRGVRRLHQLANAVIIFDEIQTIPIRTVHLFNNAINFLVGQCGSTAMFCTATQPLLDRVEHKKGAARLSDNPQIMRDVGGLFRDLHRTKIENRCKDEGWTEDEVAETALEELDASGSVLIIVNKKAQARELYRRLQGRTEHVHHLSTSMCPAHRTAVLDKVKVCLDPQNPSPVICISTQLIEAGVDVDFGTVIRYLSGIDSIAQAAGRCNRNGLRETGRVLIVNAANEGLDRLPEIRLAQDVTKRVLREFEHDPAAFDYDLQSPKAMECFYHYYFFQRAHEMAFPVSGRDIKDIARNDDLLNLLSINNDSVQIYLNERKQAPPLFLRQSFMSAARAFKAIDSPTEGVIVPYAEGEKIIAKLLCAGYEEKGRLLKEAQRYSVNLFPHEMKKLKDEKRRLYEVWKGSGVYYLDERHYSEQFGVSTEEVADMKVLIVSGGDNEEPY</sequence>
<evidence type="ECO:0000313" key="12">
    <source>
        <dbReference type="Proteomes" id="UP000057609"/>
    </source>
</evidence>
<dbReference type="InterPro" id="IPR006474">
    <property type="entry name" value="Helicase_Cas3_CRISPR-ass_core"/>
</dbReference>
<dbReference type="SUPFAM" id="SSF109604">
    <property type="entry name" value="HD-domain/PDEase-like"/>
    <property type="match status" value="1"/>
</dbReference>
<keyword evidence="9" id="KW-0051">Antiviral defense</keyword>
<dbReference type="PROSITE" id="PS51643">
    <property type="entry name" value="HD_CAS3"/>
    <property type="match status" value="1"/>
</dbReference>
<dbReference type="EMBL" id="CP009788">
    <property type="protein sequence ID" value="AJE03794.1"/>
    <property type="molecule type" value="Genomic_DNA"/>
</dbReference>
<dbReference type="SUPFAM" id="SSF52540">
    <property type="entry name" value="P-loop containing nucleoside triphosphate hydrolases"/>
    <property type="match status" value="1"/>
</dbReference>
<dbReference type="GO" id="GO:0005524">
    <property type="term" value="F:ATP binding"/>
    <property type="evidence" value="ECO:0007669"/>
    <property type="project" value="UniProtKB-KW"/>
</dbReference>
<accession>A0A0B5BF68</accession>
<dbReference type="Pfam" id="PF18019">
    <property type="entry name" value="Cas3_HD"/>
    <property type="match status" value="1"/>
</dbReference>
<dbReference type="GO" id="GO:0004386">
    <property type="term" value="F:helicase activity"/>
    <property type="evidence" value="ECO:0007669"/>
    <property type="project" value="UniProtKB-KW"/>
</dbReference>
<dbReference type="Pfam" id="PF22590">
    <property type="entry name" value="Cas3-like_C_2"/>
    <property type="match status" value="1"/>
</dbReference>
<proteinExistence type="inferred from homology"/>
<dbReference type="HOGENOM" id="CLU_010123_0_0_7"/>
<dbReference type="GO" id="GO:0046872">
    <property type="term" value="F:metal ion binding"/>
    <property type="evidence" value="ECO:0007669"/>
    <property type="project" value="UniProtKB-KW"/>
</dbReference>
<dbReference type="GO" id="GO:0051607">
    <property type="term" value="P:defense response to virus"/>
    <property type="evidence" value="ECO:0007669"/>
    <property type="project" value="UniProtKB-KW"/>
</dbReference>
<keyword evidence="8" id="KW-0067">ATP-binding</keyword>
<keyword evidence="3" id="KW-0540">Nuclease</keyword>
<organism evidence="11 12">
    <name type="scientific">Geobacter pickeringii</name>
    <dbReference type="NCBI Taxonomy" id="345632"/>
    <lineage>
        <taxon>Bacteria</taxon>
        <taxon>Pseudomonadati</taxon>
        <taxon>Thermodesulfobacteriota</taxon>
        <taxon>Desulfuromonadia</taxon>
        <taxon>Geobacterales</taxon>
        <taxon>Geobacteraceae</taxon>
        <taxon>Geobacter</taxon>
    </lineage>
</organism>
<evidence type="ECO:0000256" key="3">
    <source>
        <dbReference type="ARBA" id="ARBA00022722"/>
    </source>
</evidence>
<evidence type="ECO:0000256" key="4">
    <source>
        <dbReference type="ARBA" id="ARBA00022723"/>
    </source>
</evidence>
<keyword evidence="5" id="KW-0547">Nucleotide-binding</keyword>
<evidence type="ECO:0000256" key="2">
    <source>
        <dbReference type="ARBA" id="ARBA00009046"/>
    </source>
</evidence>
<keyword evidence="12" id="KW-1185">Reference proteome</keyword>
<dbReference type="Gene3D" id="1.10.3210.30">
    <property type="match status" value="1"/>
</dbReference>
<keyword evidence="7" id="KW-0347">Helicase</keyword>
<evidence type="ECO:0000313" key="11">
    <source>
        <dbReference type="EMBL" id="AJE03794.1"/>
    </source>
</evidence>
<keyword evidence="6" id="KW-0378">Hydrolase</keyword>
<dbReference type="AlphaFoldDB" id="A0A0B5BF68"/>
<dbReference type="CDD" id="cd09641">
    <property type="entry name" value="Cas3''_I"/>
    <property type="match status" value="1"/>
</dbReference>
<evidence type="ECO:0000256" key="7">
    <source>
        <dbReference type="ARBA" id="ARBA00022806"/>
    </source>
</evidence>
<dbReference type="InterPro" id="IPR027417">
    <property type="entry name" value="P-loop_NTPase"/>
</dbReference>
<feature type="domain" description="HD Cas3-type" evidence="10">
    <location>
        <begin position="23"/>
        <end position="227"/>
    </location>
</feature>
<dbReference type="GO" id="GO:0003676">
    <property type="term" value="F:nucleic acid binding"/>
    <property type="evidence" value="ECO:0007669"/>
    <property type="project" value="InterPro"/>
</dbReference>
<dbReference type="STRING" id="345632.GPICK_10905"/>
<name>A0A0B5BF68_9BACT</name>
<dbReference type="InterPro" id="IPR006483">
    <property type="entry name" value="CRISPR-assoc_Cas3_HD"/>
</dbReference>
<dbReference type="InterPro" id="IPR054712">
    <property type="entry name" value="Cas3-like_dom"/>
</dbReference>
<dbReference type="Pfam" id="PF00270">
    <property type="entry name" value="DEAD"/>
    <property type="match status" value="1"/>
</dbReference>
<dbReference type="SMART" id="SM00490">
    <property type="entry name" value="HELICc"/>
    <property type="match status" value="1"/>
</dbReference>
<protein>
    <submittedName>
        <fullName evidence="11">CRISPR-associated protein Cas3</fullName>
    </submittedName>
</protein>
<dbReference type="NCBIfam" id="TIGR01596">
    <property type="entry name" value="cas3_HD"/>
    <property type="match status" value="1"/>
</dbReference>
<evidence type="ECO:0000256" key="9">
    <source>
        <dbReference type="ARBA" id="ARBA00023118"/>
    </source>
</evidence>
<dbReference type="GO" id="GO:0004518">
    <property type="term" value="F:nuclease activity"/>
    <property type="evidence" value="ECO:0007669"/>
    <property type="project" value="UniProtKB-KW"/>
</dbReference>
<evidence type="ECO:0000256" key="8">
    <source>
        <dbReference type="ARBA" id="ARBA00022840"/>
    </source>
</evidence>